<keyword evidence="3" id="KW-1185">Reference proteome</keyword>
<dbReference type="KEGG" id="sapi:SAPIS_v1c06440"/>
<feature type="transmembrane region" description="Helical" evidence="1">
    <location>
        <begin position="9"/>
        <end position="29"/>
    </location>
</feature>
<keyword evidence="1" id="KW-0472">Membrane</keyword>
<dbReference type="Proteomes" id="UP000018550">
    <property type="component" value="Chromosome"/>
</dbReference>
<dbReference type="RefSeq" id="WP_023789625.1">
    <property type="nucleotide sequence ID" value="NC_022998.1"/>
</dbReference>
<dbReference type="AlphaFoldDB" id="V5RIX0"/>
<dbReference type="EMBL" id="CP006682">
    <property type="protein sequence ID" value="AHB36489.1"/>
    <property type="molecule type" value="Genomic_DNA"/>
</dbReference>
<evidence type="ECO:0000313" key="3">
    <source>
        <dbReference type="Proteomes" id="UP000018550"/>
    </source>
</evidence>
<feature type="transmembrane region" description="Helical" evidence="1">
    <location>
        <begin position="87"/>
        <end position="111"/>
    </location>
</feature>
<evidence type="ECO:0000256" key="1">
    <source>
        <dbReference type="SAM" id="Phobius"/>
    </source>
</evidence>
<dbReference type="STRING" id="1276258.SAPIS_v1c06440"/>
<name>V5RIX0_SPIAP</name>
<proteinExistence type="predicted"/>
<sequence length="260" mass="30700">MRASKQHFICLKVLLFLTLMSLFVTSFILENYFVTFENINIFIIFKVVLNITFAIFINCIYITVLVKYSKREKLSLLMKNKITTKEIFKTFIYFSYRFFLLVIPFLGLFIINVMVKECNIESLVHQNYKDNVLTSSLFGFIEIFNIQYLIYELILMMSFAFLPILFSTLLFVMVILYKLASIIFKKMIDFRNYIILKNISIYKKAILGLSIATIILLFIEKIKLFLNLVRKSVFLIIKVKFSNIILIFKKGTTPPNLKFI</sequence>
<evidence type="ECO:0000313" key="2">
    <source>
        <dbReference type="EMBL" id="AHB36489.1"/>
    </source>
</evidence>
<evidence type="ECO:0008006" key="4">
    <source>
        <dbReference type="Google" id="ProtNLM"/>
    </source>
</evidence>
<organism evidence="2 3">
    <name type="scientific">Spiroplasma apis B31</name>
    <dbReference type="NCBI Taxonomy" id="1276258"/>
    <lineage>
        <taxon>Bacteria</taxon>
        <taxon>Bacillati</taxon>
        <taxon>Mycoplasmatota</taxon>
        <taxon>Mollicutes</taxon>
        <taxon>Entomoplasmatales</taxon>
        <taxon>Spiroplasmataceae</taxon>
        <taxon>Spiroplasma</taxon>
    </lineage>
</organism>
<protein>
    <recommendedName>
        <fullName evidence="4">Transmembrane protein</fullName>
    </recommendedName>
</protein>
<keyword evidence="1" id="KW-0812">Transmembrane</keyword>
<gene>
    <name evidence="2" type="ORF">SAPIS_v1c06440</name>
</gene>
<dbReference type="PATRIC" id="fig|1276258.3.peg.657"/>
<feature type="transmembrane region" description="Helical" evidence="1">
    <location>
        <begin position="41"/>
        <end position="66"/>
    </location>
</feature>
<keyword evidence="1" id="KW-1133">Transmembrane helix</keyword>
<reference evidence="2 3" key="1">
    <citation type="journal article" date="2014" name="Genome Announc.">
        <title>Complete Genome Sequence of Spiroplasma apis B31T (ATCC 33834), a Bacterium Associated with May Disease of Honeybees (Apis mellifera).</title>
        <authorList>
            <person name="Ku C."/>
            <person name="Lo W.S."/>
            <person name="Chen L.L."/>
            <person name="Kuo C.H."/>
        </authorList>
    </citation>
    <scope>NUCLEOTIDE SEQUENCE [LARGE SCALE GENOMIC DNA]</scope>
    <source>
        <strain evidence="2">B31</strain>
    </source>
</reference>
<feature type="transmembrane region" description="Helical" evidence="1">
    <location>
        <begin position="201"/>
        <end position="219"/>
    </location>
</feature>
<dbReference type="HOGENOM" id="CLU_1069216_0_0_14"/>
<feature type="transmembrane region" description="Helical" evidence="1">
    <location>
        <begin position="153"/>
        <end position="180"/>
    </location>
</feature>
<accession>V5RIX0</accession>